<organism evidence="1 2">
    <name type="scientific">Bacillus phage Finn</name>
    <dbReference type="NCBI Taxonomy" id="2884419"/>
    <lineage>
        <taxon>Viruses</taxon>
        <taxon>Duplodnaviria</taxon>
        <taxon>Heunggongvirae</taxon>
        <taxon>Uroviricota</taxon>
        <taxon>Caudoviricetes</taxon>
        <taxon>Ehrlichviridae</taxon>
        <taxon>Andromedavirus</taxon>
        <taxon>Andromedavirus finn</taxon>
    </lineage>
</organism>
<keyword evidence="2" id="KW-1185">Reference proteome</keyword>
<gene>
    <name evidence="1" type="ORF">FINN_56</name>
</gene>
<proteinExistence type="predicted"/>
<dbReference type="RefSeq" id="YP_007517677.1">
    <property type="nucleotide sequence ID" value="NC_020480.1"/>
</dbReference>
<accession>M1IEG0</accession>
<evidence type="ECO:0000313" key="2">
    <source>
        <dbReference type="Proteomes" id="UP000011291"/>
    </source>
</evidence>
<dbReference type="Proteomes" id="UP000011291">
    <property type="component" value="Segment"/>
</dbReference>
<dbReference type="KEGG" id="vg:14697382"/>
<sequence>MSEIRKVVLTQEQGEALDMLLDNSKRHTKDPRGAREHSVKVVLKGHTTWEDLYKPLNVIPLSDLLYVVTGGAWEIQKTVRGVLEELREVYKNNHISSAGSALTIAIEKLEKEGLI</sequence>
<protein>
    <submittedName>
        <fullName evidence="1">Uncharacterized protein</fullName>
    </submittedName>
</protein>
<reference evidence="1 2" key="1">
    <citation type="journal article" date="2013" name="Virology">
        <title>Genomic characterization of six novel Bacillus pumilus bacteriophages.</title>
        <authorList>
            <person name="Lorenz L."/>
            <person name="Lins B."/>
            <person name="Barrett J."/>
            <person name="Montgomery A."/>
            <person name="Trapani S."/>
            <person name="Schindler A."/>
            <person name="Christie G.E."/>
            <person name="Cresawn S.G."/>
            <person name="Temple L."/>
        </authorList>
    </citation>
    <scope>NUCLEOTIDE SEQUENCE [LARGE SCALE GENOMIC DNA]</scope>
</reference>
<dbReference type="EMBL" id="KC330683">
    <property type="protein sequence ID" value="AGE61049.1"/>
    <property type="molecule type" value="Genomic_DNA"/>
</dbReference>
<name>M1IEG0_9CAUD</name>
<evidence type="ECO:0000313" key="1">
    <source>
        <dbReference type="EMBL" id="AGE61049.1"/>
    </source>
</evidence>
<dbReference type="GeneID" id="14697382"/>